<evidence type="ECO:0000256" key="8">
    <source>
        <dbReference type="ARBA" id="ARBA00036943"/>
    </source>
</evidence>
<evidence type="ECO:0000256" key="5">
    <source>
        <dbReference type="ARBA" id="ARBA00022694"/>
    </source>
</evidence>
<keyword evidence="6" id="KW-0413">Isomerase</keyword>
<dbReference type="GO" id="GO:0005634">
    <property type="term" value="C:nucleus"/>
    <property type="evidence" value="ECO:0007669"/>
    <property type="project" value="UniProtKB-SubCell"/>
</dbReference>
<comment type="catalytic activity">
    <reaction evidence="1">
        <text>a uridine in mRNA = a pseudouridine in mRNA</text>
        <dbReference type="Rhea" id="RHEA:56644"/>
        <dbReference type="Rhea" id="RHEA-COMP:14658"/>
        <dbReference type="Rhea" id="RHEA-COMP:14659"/>
        <dbReference type="ChEBI" id="CHEBI:65314"/>
        <dbReference type="ChEBI" id="CHEBI:65315"/>
    </reaction>
</comment>
<sequence length="422" mass="49377">MIDYLARIIKKTFRGGFVPGLLQKIRMNGIAANADLKHCKRSYDDENVDGPNKKLCTVSNEQNQNEEKICPKRLKKHKFVLLLSYNGHDYYGMQINKDVITIEKVLFQSLLKSGLISETDIENPKQIEFQRAARTDKTVSAVRQIVSLSLPRTFSIQDINSHLPPDVRVFSSKRVTKRFNSKNFCSYRRYSYVLPTYVMSQEPLDKFLEVDYRIPPELLNNVRNTLEFFVGTHNFHNFTVKIDYEDPRASRYIIDFKCSDPFVRGKEFVIFTVKGQSFMMHQIRKMVSVILAVARGIVDENDIPKFFLKDKRMVPKAPGLGLFLEEAHFDGYNRKYGSDGTHDKLEWNDIEEELSRFREEKIVTPIIKSELENQEIITWMKEKFYNSEYKFFQIYDENEEVKDQEEKDGEEEGEQPSAICAQ</sequence>
<dbReference type="PANTHER" id="PTHR11142">
    <property type="entry name" value="PSEUDOURIDYLATE SYNTHASE"/>
    <property type="match status" value="1"/>
</dbReference>
<comment type="subcellular location">
    <subcellularLocation>
        <location evidence="2">Nucleus</location>
    </subcellularLocation>
</comment>
<comment type="function">
    <text evidence="10">Pseudouridylate synthase that catalyzes pseudouridylation of tRNAs and mRNAs. Acts on positions 27/28 in the anticodon stem and also positions 34 and 36 in the anticodon of an intron containing tRNA. Also catalyzes pseudouridylation of mRNAs: mediates pseudouridylation of mRNAs with the consensus sequence 5'-UGUAG-3'. Acts as a regulator of pre-mRNA splicing by mediating pseudouridylation of pre-mRNAs at locations associated with alternatively spliced regions. Pseudouridylation of pre-mRNAs near splice sites directly regulates mRNA splicing and mRNA 3'-end processing. Involved in regulation of nuclear receptor activity through pseudouridylation of SRA1 mRNA.</text>
</comment>
<evidence type="ECO:0000256" key="3">
    <source>
        <dbReference type="ARBA" id="ARBA00009375"/>
    </source>
</evidence>
<evidence type="ECO:0000256" key="15">
    <source>
        <dbReference type="ARBA" id="ARBA00079087"/>
    </source>
</evidence>
<evidence type="ECO:0000256" key="18">
    <source>
        <dbReference type="PIRSR" id="PIRSR641708-1"/>
    </source>
</evidence>
<dbReference type="GO" id="GO:0160147">
    <property type="term" value="F:tRNA pseudouridine(38-40) synthase activity"/>
    <property type="evidence" value="ECO:0007669"/>
    <property type="project" value="UniProtKB-EC"/>
</dbReference>
<proteinExistence type="inferred from homology"/>
<comment type="catalytic activity">
    <reaction evidence="8">
        <text>a uridine in tRNA = a pseudouridine in tRNA</text>
        <dbReference type="Rhea" id="RHEA:54572"/>
        <dbReference type="Rhea" id="RHEA-COMP:13339"/>
        <dbReference type="Rhea" id="RHEA-COMP:13934"/>
        <dbReference type="ChEBI" id="CHEBI:65314"/>
        <dbReference type="ChEBI" id="CHEBI:65315"/>
    </reaction>
</comment>
<evidence type="ECO:0000256" key="20">
    <source>
        <dbReference type="SAM" id="MobiDB-lite"/>
    </source>
</evidence>
<dbReference type="FunFam" id="3.30.70.580:FF:000002">
    <property type="entry name" value="tRNA pseudouridine synthase"/>
    <property type="match status" value="1"/>
</dbReference>
<feature type="domain" description="Pseudouridine synthase I TruA alpha/beta" evidence="21">
    <location>
        <begin position="229"/>
        <end position="330"/>
    </location>
</feature>
<dbReference type="InterPro" id="IPR001406">
    <property type="entry name" value="PsdUridine_synth_TruA"/>
</dbReference>
<dbReference type="SUPFAM" id="SSF55120">
    <property type="entry name" value="Pseudouridine synthase"/>
    <property type="match status" value="1"/>
</dbReference>
<dbReference type="InterPro" id="IPR020103">
    <property type="entry name" value="PsdUridine_synth_cat_dom_sf"/>
</dbReference>
<keyword evidence="5" id="KW-0819">tRNA processing</keyword>
<evidence type="ECO:0000313" key="22">
    <source>
        <dbReference type="EMBL" id="KAL0269353.1"/>
    </source>
</evidence>
<dbReference type="PANTHER" id="PTHR11142:SF4">
    <property type="entry name" value="PSEUDOURIDYLATE SYNTHASE 1 HOMOLOG"/>
    <property type="match status" value="1"/>
</dbReference>
<dbReference type="AlphaFoldDB" id="A0AAW2HI17"/>
<evidence type="ECO:0000256" key="2">
    <source>
        <dbReference type="ARBA" id="ARBA00004123"/>
    </source>
</evidence>
<evidence type="ECO:0000256" key="4">
    <source>
        <dbReference type="ARBA" id="ARBA00022664"/>
    </source>
</evidence>
<evidence type="ECO:0000256" key="17">
    <source>
        <dbReference type="ARBA" id="ARBA00081344"/>
    </source>
</evidence>
<evidence type="ECO:0000259" key="21">
    <source>
        <dbReference type="Pfam" id="PF01416"/>
    </source>
</evidence>
<feature type="compositionally biased region" description="Acidic residues" evidence="20">
    <location>
        <begin position="400"/>
        <end position="414"/>
    </location>
</feature>
<dbReference type="Gene3D" id="3.30.70.660">
    <property type="entry name" value="Pseudouridine synthase I, catalytic domain, C-terminal subdomain"/>
    <property type="match status" value="1"/>
</dbReference>
<dbReference type="CDD" id="cd02568">
    <property type="entry name" value="PseudoU_synth_PUS1_PUS2"/>
    <property type="match status" value="1"/>
</dbReference>
<comment type="caution">
    <text evidence="22">The sequence shown here is derived from an EMBL/GenBank/DDBJ whole genome shotgun (WGS) entry which is preliminary data.</text>
</comment>
<evidence type="ECO:0000256" key="16">
    <source>
        <dbReference type="ARBA" id="ARBA00080849"/>
    </source>
</evidence>
<name>A0AAW2HI17_9NEOP</name>
<comment type="subunit">
    <text evidence="11">Monomer. Forms a complex with RARG and the SRA1 RNA in the nucleus.</text>
</comment>
<evidence type="ECO:0000256" key="9">
    <source>
        <dbReference type="ARBA" id="ARBA00052184"/>
    </source>
</evidence>
<dbReference type="FunFam" id="3.30.70.660:FF:000002">
    <property type="entry name" value="tRNA pseudouridine synthase"/>
    <property type="match status" value="1"/>
</dbReference>
<evidence type="ECO:0000256" key="1">
    <source>
        <dbReference type="ARBA" id="ARBA00001166"/>
    </source>
</evidence>
<dbReference type="Pfam" id="PF01416">
    <property type="entry name" value="PseudoU_synth_1"/>
    <property type="match status" value="1"/>
</dbReference>
<dbReference type="InterPro" id="IPR041708">
    <property type="entry name" value="PUS1/PUS2-like"/>
</dbReference>
<dbReference type="EMBL" id="JARGDH010000004">
    <property type="protein sequence ID" value="KAL0269353.1"/>
    <property type="molecule type" value="Genomic_DNA"/>
</dbReference>
<dbReference type="EC" id="5.4.99.12" evidence="12"/>
<keyword evidence="7" id="KW-0539">Nucleus</keyword>
<reference evidence="22" key="1">
    <citation type="journal article" date="2024" name="Gigascience">
        <title>Chromosome-level genome of the poultry shaft louse Menopon gallinae provides insight into the host-switching and adaptive evolution of parasitic lice.</title>
        <authorList>
            <person name="Xu Y."/>
            <person name="Ma L."/>
            <person name="Liu S."/>
            <person name="Liang Y."/>
            <person name="Liu Q."/>
            <person name="He Z."/>
            <person name="Tian L."/>
            <person name="Duan Y."/>
            <person name="Cai W."/>
            <person name="Li H."/>
            <person name="Song F."/>
        </authorList>
    </citation>
    <scope>NUCLEOTIDE SEQUENCE</scope>
    <source>
        <strain evidence="22">Cailab_2023a</strain>
    </source>
</reference>
<comment type="similarity">
    <text evidence="3">Belongs to the tRNA pseudouridine synthase TruA family.</text>
</comment>
<protein>
    <recommendedName>
        <fullName evidence="13">Pseudouridylate synthase 1 homolog</fullName>
        <ecNumber evidence="12">5.4.99.12</ecNumber>
    </recommendedName>
    <alternativeName>
        <fullName evidence="14">tRNA pseudouridine synthase 1</fullName>
    </alternativeName>
    <alternativeName>
        <fullName evidence="17">tRNA pseudouridine(38-40) synthase</fullName>
    </alternativeName>
    <alternativeName>
        <fullName evidence="15">tRNA pseudouridylate synthase I</fullName>
    </alternativeName>
    <alternativeName>
        <fullName evidence="16">tRNA-uridine isomerase I</fullName>
    </alternativeName>
</protein>
<gene>
    <name evidence="22" type="ORF">PYX00_007116</name>
</gene>
<dbReference type="GO" id="GO:0006397">
    <property type="term" value="P:mRNA processing"/>
    <property type="evidence" value="ECO:0007669"/>
    <property type="project" value="UniProtKB-KW"/>
</dbReference>
<feature type="binding site" evidence="19">
    <location>
        <position position="190"/>
    </location>
    <ligand>
        <name>substrate</name>
    </ligand>
</feature>
<evidence type="ECO:0000256" key="10">
    <source>
        <dbReference type="ARBA" id="ARBA00053709"/>
    </source>
</evidence>
<dbReference type="NCBIfam" id="TIGR00071">
    <property type="entry name" value="hisT_truA"/>
    <property type="match status" value="1"/>
</dbReference>
<evidence type="ECO:0000256" key="19">
    <source>
        <dbReference type="PIRSR" id="PIRSR641708-2"/>
    </source>
</evidence>
<evidence type="ECO:0000256" key="11">
    <source>
        <dbReference type="ARBA" id="ARBA00064589"/>
    </source>
</evidence>
<dbReference type="GO" id="GO:1990481">
    <property type="term" value="P:mRNA pseudouridine synthesis"/>
    <property type="evidence" value="ECO:0007669"/>
    <property type="project" value="TreeGrafter"/>
</dbReference>
<evidence type="ECO:0000256" key="14">
    <source>
        <dbReference type="ARBA" id="ARBA00075153"/>
    </source>
</evidence>
<dbReference type="GO" id="GO:0031119">
    <property type="term" value="P:tRNA pseudouridine synthesis"/>
    <property type="evidence" value="ECO:0007669"/>
    <property type="project" value="InterPro"/>
</dbReference>
<dbReference type="Gene3D" id="3.30.70.580">
    <property type="entry name" value="Pseudouridine synthase I, catalytic domain, N-terminal subdomain"/>
    <property type="match status" value="1"/>
</dbReference>
<evidence type="ECO:0000256" key="12">
    <source>
        <dbReference type="ARBA" id="ARBA00066509"/>
    </source>
</evidence>
<dbReference type="GO" id="GO:0003723">
    <property type="term" value="F:RNA binding"/>
    <property type="evidence" value="ECO:0007669"/>
    <property type="project" value="InterPro"/>
</dbReference>
<dbReference type="InterPro" id="IPR020094">
    <property type="entry name" value="TruA/RsuA/RluB/E/F_N"/>
</dbReference>
<keyword evidence="4" id="KW-0507">mRNA processing</keyword>
<comment type="catalytic activity">
    <reaction evidence="9">
        <text>uridine(38/39/40) in tRNA = pseudouridine(38/39/40) in tRNA</text>
        <dbReference type="Rhea" id="RHEA:22376"/>
        <dbReference type="Rhea" id="RHEA-COMP:10085"/>
        <dbReference type="Rhea" id="RHEA-COMP:10087"/>
        <dbReference type="ChEBI" id="CHEBI:65314"/>
        <dbReference type="ChEBI" id="CHEBI:65315"/>
        <dbReference type="EC" id="5.4.99.12"/>
    </reaction>
</comment>
<accession>A0AAW2HI17</accession>
<dbReference type="InterPro" id="IPR020097">
    <property type="entry name" value="PsdUridine_synth_TruA_a/b_dom"/>
</dbReference>
<feature type="region of interest" description="Disordered" evidence="20">
    <location>
        <begin position="400"/>
        <end position="422"/>
    </location>
</feature>
<evidence type="ECO:0000256" key="7">
    <source>
        <dbReference type="ARBA" id="ARBA00023242"/>
    </source>
</evidence>
<evidence type="ECO:0000256" key="13">
    <source>
        <dbReference type="ARBA" id="ARBA00068582"/>
    </source>
</evidence>
<organism evidence="22">
    <name type="scientific">Menopon gallinae</name>
    <name type="common">poultry shaft louse</name>
    <dbReference type="NCBI Taxonomy" id="328185"/>
    <lineage>
        <taxon>Eukaryota</taxon>
        <taxon>Metazoa</taxon>
        <taxon>Ecdysozoa</taxon>
        <taxon>Arthropoda</taxon>
        <taxon>Hexapoda</taxon>
        <taxon>Insecta</taxon>
        <taxon>Pterygota</taxon>
        <taxon>Neoptera</taxon>
        <taxon>Paraneoptera</taxon>
        <taxon>Psocodea</taxon>
        <taxon>Troctomorpha</taxon>
        <taxon>Phthiraptera</taxon>
        <taxon>Amblycera</taxon>
        <taxon>Menoponidae</taxon>
        <taxon>Menopon</taxon>
    </lineage>
</organism>
<evidence type="ECO:0000256" key="6">
    <source>
        <dbReference type="ARBA" id="ARBA00023235"/>
    </source>
</evidence>
<feature type="active site" description="Nucleophile" evidence="18">
    <location>
        <position position="136"/>
    </location>
</feature>
<dbReference type="InterPro" id="IPR020095">
    <property type="entry name" value="PsdUridine_synth_TruA_C"/>
</dbReference>